<dbReference type="EMBL" id="HG805988">
    <property type="protein sequence ID" value="CDW55874.1"/>
    <property type="molecule type" value="Genomic_DNA"/>
</dbReference>
<proteinExistence type="predicted"/>
<protein>
    <submittedName>
        <fullName evidence="2">Uncharacterized protein</fullName>
    </submittedName>
</protein>
<name>A0A077Z7X8_TRITR</name>
<sequence length="149" mass="16420">MPFIPPINPPDLSGPPGHRSHHGPPGLFIPPSRHDCPDQPGPPVQPSQPGPPGHHGRHNHPPIPRPHQRQKHGLNKGDPSVTLKGVPGPHDDHGPQLPLKSLHTSWHYPHHSSPPTGFEAAAASKFLHERCPWIIYCAYLIVMLYMQCK</sequence>
<evidence type="ECO:0000256" key="1">
    <source>
        <dbReference type="SAM" id="MobiDB-lite"/>
    </source>
</evidence>
<gene>
    <name evidence="2" type="ORF">TTRE_0000414801</name>
</gene>
<accession>A0A077Z7X8</accession>
<keyword evidence="3" id="KW-1185">Reference proteome</keyword>
<dbReference type="Proteomes" id="UP000030665">
    <property type="component" value="Unassembled WGS sequence"/>
</dbReference>
<reference evidence="2" key="1">
    <citation type="submission" date="2014-01" db="EMBL/GenBank/DDBJ databases">
        <authorList>
            <person name="Aslett M."/>
        </authorList>
    </citation>
    <scope>NUCLEOTIDE SEQUENCE</scope>
</reference>
<evidence type="ECO:0000313" key="2">
    <source>
        <dbReference type="EMBL" id="CDW55874.1"/>
    </source>
</evidence>
<feature type="region of interest" description="Disordered" evidence="1">
    <location>
        <begin position="1"/>
        <end position="102"/>
    </location>
</feature>
<feature type="compositionally biased region" description="Pro residues" evidence="1">
    <location>
        <begin position="1"/>
        <end position="13"/>
    </location>
</feature>
<reference evidence="2" key="2">
    <citation type="submission" date="2014-03" db="EMBL/GenBank/DDBJ databases">
        <title>The whipworm genome and dual-species transcriptomics of an intimate host-pathogen interaction.</title>
        <authorList>
            <person name="Foth B.J."/>
            <person name="Tsai I.J."/>
            <person name="Reid A.J."/>
            <person name="Bancroft A.J."/>
            <person name="Nichol S."/>
            <person name="Tracey A."/>
            <person name="Holroyd N."/>
            <person name="Cotton J.A."/>
            <person name="Stanley E.J."/>
            <person name="Zarowiecki M."/>
            <person name="Liu J.Z."/>
            <person name="Huckvale T."/>
            <person name="Cooper P.J."/>
            <person name="Grencis R.K."/>
            <person name="Berriman M."/>
        </authorList>
    </citation>
    <scope>NUCLEOTIDE SEQUENCE [LARGE SCALE GENOMIC DNA]</scope>
</reference>
<dbReference type="STRING" id="36087.A0A077Z7X8"/>
<evidence type="ECO:0000313" key="3">
    <source>
        <dbReference type="Proteomes" id="UP000030665"/>
    </source>
</evidence>
<feature type="compositionally biased region" description="Pro residues" evidence="1">
    <location>
        <begin position="39"/>
        <end position="52"/>
    </location>
</feature>
<dbReference type="AlphaFoldDB" id="A0A077Z7X8"/>
<feature type="compositionally biased region" description="Basic residues" evidence="1">
    <location>
        <begin position="54"/>
        <end position="74"/>
    </location>
</feature>
<organism evidence="2 3">
    <name type="scientific">Trichuris trichiura</name>
    <name type="common">Whipworm</name>
    <name type="synonym">Trichocephalus trichiurus</name>
    <dbReference type="NCBI Taxonomy" id="36087"/>
    <lineage>
        <taxon>Eukaryota</taxon>
        <taxon>Metazoa</taxon>
        <taxon>Ecdysozoa</taxon>
        <taxon>Nematoda</taxon>
        <taxon>Enoplea</taxon>
        <taxon>Dorylaimia</taxon>
        <taxon>Trichinellida</taxon>
        <taxon>Trichuridae</taxon>
        <taxon>Trichuris</taxon>
    </lineage>
</organism>